<dbReference type="InterPro" id="IPR036631">
    <property type="entry name" value="MGMT_N_sf"/>
</dbReference>
<dbReference type="SUPFAM" id="SSF53155">
    <property type="entry name" value="Methylated DNA-protein cysteine methyltransferase domain"/>
    <property type="match status" value="1"/>
</dbReference>
<dbReference type="Gene3D" id="3.30.160.70">
    <property type="entry name" value="Methylated DNA-protein cysteine methyltransferase domain"/>
    <property type="match status" value="1"/>
</dbReference>
<proteinExistence type="predicted"/>
<dbReference type="AlphaFoldDB" id="Q0A708"/>
<dbReference type="InterPro" id="IPR014048">
    <property type="entry name" value="MethylDNA_cys_MeTrfase_DNA-bd"/>
</dbReference>
<keyword evidence="3 8" id="KW-0808">Transferase</keyword>
<dbReference type="Pfam" id="PF01035">
    <property type="entry name" value="DNA_binding_1"/>
    <property type="match status" value="1"/>
</dbReference>
<dbReference type="eggNOG" id="COG0350">
    <property type="taxonomic scope" value="Bacteria"/>
</dbReference>
<reference evidence="9" key="1">
    <citation type="submission" date="2006-08" db="EMBL/GenBank/DDBJ databases">
        <title>Complete sequence of Alkalilimnicola ehrilichei MLHE-1.</title>
        <authorList>
            <person name="Copeland A."/>
            <person name="Lucas S."/>
            <person name="Lapidus A."/>
            <person name="Barry K."/>
            <person name="Detter J.C."/>
            <person name="Glavina del Rio T."/>
            <person name="Hammon N."/>
            <person name="Israni S."/>
            <person name="Dalin E."/>
            <person name="Tice H."/>
            <person name="Pitluck S."/>
            <person name="Sims D."/>
            <person name="Brettin T."/>
            <person name="Bruce D."/>
            <person name="Han C."/>
            <person name="Tapia R."/>
            <person name="Gilna P."/>
            <person name="Schmutz J."/>
            <person name="Larimer F."/>
            <person name="Land M."/>
            <person name="Hauser L."/>
            <person name="Kyrpides N."/>
            <person name="Mikhailova N."/>
            <person name="Oremland R.S."/>
            <person name="Hoeft S.E."/>
            <person name="Switzer-Blum J."/>
            <person name="Kulp T."/>
            <person name="King G."/>
            <person name="Tabita R."/>
            <person name="Witte B."/>
            <person name="Santini J.M."/>
            <person name="Basu P."/>
            <person name="Hollibaugh J.T."/>
            <person name="Xie G."/>
            <person name="Stolz J.F."/>
            <person name="Richardson P."/>
        </authorList>
    </citation>
    <scope>NUCLEOTIDE SEQUENCE [LARGE SCALE GENOMIC DNA]</scope>
    <source>
        <strain evidence="9">ATCC BAA-1101 / DSM 17681 / MLHE-1</strain>
    </source>
</reference>
<dbReference type="GO" id="GO:0003908">
    <property type="term" value="F:methylated-DNA-[protein]-cysteine S-methyltransferase activity"/>
    <property type="evidence" value="ECO:0007669"/>
    <property type="project" value="UniProtKB-EC"/>
</dbReference>
<dbReference type="Proteomes" id="UP000001962">
    <property type="component" value="Chromosome"/>
</dbReference>
<dbReference type="InterPro" id="IPR036217">
    <property type="entry name" value="MethylDNA_cys_MeTrfase_DNAb"/>
</dbReference>
<keyword evidence="2 8" id="KW-0489">Methyltransferase</keyword>
<dbReference type="NCBIfam" id="TIGR00589">
    <property type="entry name" value="ogt"/>
    <property type="match status" value="1"/>
</dbReference>
<dbReference type="KEGG" id="aeh:Mlg_2037"/>
<protein>
    <submittedName>
        <fullName evidence="8">Methylated-DNA--protein-cysteine methyltransferase</fullName>
    </submittedName>
</protein>
<organism evidence="8 9">
    <name type="scientific">Alkalilimnicola ehrlichii (strain ATCC BAA-1101 / DSM 17681 / MLHE-1)</name>
    <dbReference type="NCBI Taxonomy" id="187272"/>
    <lineage>
        <taxon>Bacteria</taxon>
        <taxon>Pseudomonadati</taxon>
        <taxon>Pseudomonadota</taxon>
        <taxon>Gammaproteobacteria</taxon>
        <taxon>Chromatiales</taxon>
        <taxon>Ectothiorhodospiraceae</taxon>
        <taxon>Alkalilimnicola</taxon>
    </lineage>
</organism>
<keyword evidence="5" id="KW-0234">DNA repair</keyword>
<dbReference type="PANTHER" id="PTHR10815">
    <property type="entry name" value="METHYLATED-DNA--PROTEIN-CYSTEINE METHYLTRANSFERASE"/>
    <property type="match status" value="1"/>
</dbReference>
<accession>Q0A708</accession>
<evidence type="ECO:0000256" key="4">
    <source>
        <dbReference type="ARBA" id="ARBA00022763"/>
    </source>
</evidence>
<dbReference type="GO" id="GO:0006281">
    <property type="term" value="P:DNA repair"/>
    <property type="evidence" value="ECO:0007669"/>
    <property type="project" value="UniProtKB-KW"/>
</dbReference>
<gene>
    <name evidence="8" type="ordered locus">Mlg_2037</name>
</gene>
<dbReference type="EMBL" id="CP000453">
    <property type="protein sequence ID" value="ABI57379.1"/>
    <property type="molecule type" value="Genomic_DNA"/>
</dbReference>
<keyword evidence="4" id="KW-0227">DNA damage</keyword>
<evidence type="ECO:0000313" key="9">
    <source>
        <dbReference type="Proteomes" id="UP000001962"/>
    </source>
</evidence>
<name>Q0A708_ALKEH</name>
<evidence type="ECO:0000259" key="7">
    <source>
        <dbReference type="Pfam" id="PF01035"/>
    </source>
</evidence>
<evidence type="ECO:0000256" key="6">
    <source>
        <dbReference type="ARBA" id="ARBA00049348"/>
    </source>
</evidence>
<evidence type="ECO:0000256" key="2">
    <source>
        <dbReference type="ARBA" id="ARBA00022603"/>
    </source>
</evidence>
<evidence type="ECO:0000256" key="1">
    <source>
        <dbReference type="ARBA" id="ARBA00001286"/>
    </source>
</evidence>
<dbReference type="InterPro" id="IPR036388">
    <property type="entry name" value="WH-like_DNA-bd_sf"/>
</dbReference>
<dbReference type="PANTHER" id="PTHR10815:SF13">
    <property type="entry name" value="METHYLATED-DNA--PROTEIN-CYSTEINE METHYLTRANSFERASE"/>
    <property type="match status" value="1"/>
</dbReference>
<feature type="domain" description="Methylated-DNA-[protein]-cysteine S-methyltransferase DNA binding" evidence="7">
    <location>
        <begin position="74"/>
        <end position="156"/>
    </location>
</feature>
<dbReference type="HOGENOM" id="CLU_000445_52_2_6"/>
<sequence length="160" mass="17163">MTSPWRCTLETPIGRLVLSGDDRALNGVAWVEGADGHSESCRHPLAERACTRLSAWFADPRTPLDLPLAPSGTPYQQRVWSLLRTIPAGQSQTYGELAERLGSAPRAVGGACAANPLLLLIPCHRVVARQGLGGFSAGVGREGSLALKRWLLDHESSLRS</sequence>
<dbReference type="InterPro" id="IPR001497">
    <property type="entry name" value="MethylDNA_cys_MeTrfase_AS"/>
</dbReference>
<dbReference type="Gene3D" id="1.10.10.10">
    <property type="entry name" value="Winged helix-like DNA-binding domain superfamily/Winged helix DNA-binding domain"/>
    <property type="match status" value="1"/>
</dbReference>
<evidence type="ECO:0000313" key="8">
    <source>
        <dbReference type="EMBL" id="ABI57379.1"/>
    </source>
</evidence>
<comment type="catalytic activity">
    <reaction evidence="1">
        <text>a 4-O-methyl-thymidine in DNA + L-cysteinyl-[protein] = a thymidine in DNA + S-methyl-L-cysteinyl-[protein]</text>
        <dbReference type="Rhea" id="RHEA:53428"/>
        <dbReference type="Rhea" id="RHEA-COMP:10131"/>
        <dbReference type="Rhea" id="RHEA-COMP:10132"/>
        <dbReference type="Rhea" id="RHEA-COMP:13555"/>
        <dbReference type="Rhea" id="RHEA-COMP:13556"/>
        <dbReference type="ChEBI" id="CHEBI:29950"/>
        <dbReference type="ChEBI" id="CHEBI:82612"/>
        <dbReference type="ChEBI" id="CHEBI:137386"/>
        <dbReference type="ChEBI" id="CHEBI:137387"/>
        <dbReference type="EC" id="2.1.1.63"/>
    </reaction>
</comment>
<dbReference type="CDD" id="cd06445">
    <property type="entry name" value="ATase"/>
    <property type="match status" value="1"/>
</dbReference>
<evidence type="ECO:0000256" key="5">
    <source>
        <dbReference type="ARBA" id="ARBA00023204"/>
    </source>
</evidence>
<dbReference type="SUPFAM" id="SSF46767">
    <property type="entry name" value="Methylated DNA-protein cysteine methyltransferase, C-terminal domain"/>
    <property type="match status" value="1"/>
</dbReference>
<dbReference type="PROSITE" id="PS00374">
    <property type="entry name" value="MGMT"/>
    <property type="match status" value="1"/>
</dbReference>
<dbReference type="GO" id="GO:0032259">
    <property type="term" value="P:methylation"/>
    <property type="evidence" value="ECO:0007669"/>
    <property type="project" value="UniProtKB-KW"/>
</dbReference>
<evidence type="ECO:0000256" key="3">
    <source>
        <dbReference type="ARBA" id="ARBA00022679"/>
    </source>
</evidence>
<keyword evidence="9" id="KW-1185">Reference proteome</keyword>
<comment type="catalytic activity">
    <reaction evidence="6">
        <text>a 6-O-methyl-2'-deoxyguanosine in DNA + L-cysteinyl-[protein] = S-methyl-L-cysteinyl-[protein] + a 2'-deoxyguanosine in DNA</text>
        <dbReference type="Rhea" id="RHEA:24000"/>
        <dbReference type="Rhea" id="RHEA-COMP:10131"/>
        <dbReference type="Rhea" id="RHEA-COMP:10132"/>
        <dbReference type="Rhea" id="RHEA-COMP:11367"/>
        <dbReference type="Rhea" id="RHEA-COMP:11368"/>
        <dbReference type="ChEBI" id="CHEBI:29950"/>
        <dbReference type="ChEBI" id="CHEBI:82612"/>
        <dbReference type="ChEBI" id="CHEBI:85445"/>
        <dbReference type="ChEBI" id="CHEBI:85448"/>
        <dbReference type="EC" id="2.1.1.63"/>
    </reaction>
</comment>